<dbReference type="PANTHER" id="PTHR44743:SF10">
    <property type="entry name" value="J DOMAIN-CONTAINING PROTEIN"/>
    <property type="match status" value="1"/>
</dbReference>
<dbReference type="PROSITE" id="PS00636">
    <property type="entry name" value="DNAJ_1"/>
    <property type="match status" value="1"/>
</dbReference>
<dbReference type="InterPro" id="IPR001623">
    <property type="entry name" value="DnaJ_domain"/>
</dbReference>
<proteinExistence type="predicted"/>
<feature type="domain" description="J" evidence="2">
    <location>
        <begin position="7"/>
        <end position="77"/>
    </location>
</feature>
<dbReference type="Gene3D" id="1.10.287.110">
    <property type="entry name" value="DnaJ domain"/>
    <property type="match status" value="1"/>
</dbReference>
<evidence type="ECO:0000313" key="3">
    <source>
        <dbReference type="EMBL" id="KAJ0971581.1"/>
    </source>
</evidence>
<dbReference type="PRINTS" id="PR00625">
    <property type="entry name" value="JDOMAIN"/>
</dbReference>
<dbReference type="PANTHER" id="PTHR44743">
    <property type="entry name" value="PUTATIVE, EXPRESSED-RELATED"/>
    <property type="match status" value="1"/>
</dbReference>
<dbReference type="CDD" id="cd06257">
    <property type="entry name" value="DnaJ"/>
    <property type="match status" value="1"/>
</dbReference>
<dbReference type="Pfam" id="PF00226">
    <property type="entry name" value="DnaJ"/>
    <property type="match status" value="1"/>
</dbReference>
<dbReference type="InterPro" id="IPR018253">
    <property type="entry name" value="DnaJ_domain_CS"/>
</dbReference>
<evidence type="ECO:0000256" key="1">
    <source>
        <dbReference type="SAM" id="MobiDB-lite"/>
    </source>
</evidence>
<dbReference type="SMART" id="SM00271">
    <property type="entry name" value="DnaJ"/>
    <property type="match status" value="1"/>
</dbReference>
<comment type="caution">
    <text evidence="3">The sequence shown here is derived from an EMBL/GenBank/DDBJ whole genome shotgun (WGS) entry which is preliminary data.</text>
</comment>
<organism evidence="3 4">
    <name type="scientific">Dioscorea zingiberensis</name>
    <dbReference type="NCBI Taxonomy" id="325984"/>
    <lineage>
        <taxon>Eukaryota</taxon>
        <taxon>Viridiplantae</taxon>
        <taxon>Streptophyta</taxon>
        <taxon>Embryophyta</taxon>
        <taxon>Tracheophyta</taxon>
        <taxon>Spermatophyta</taxon>
        <taxon>Magnoliopsida</taxon>
        <taxon>Liliopsida</taxon>
        <taxon>Dioscoreales</taxon>
        <taxon>Dioscoreaceae</taxon>
        <taxon>Dioscorea</taxon>
    </lineage>
</organism>
<reference evidence="3" key="1">
    <citation type="submission" date="2021-03" db="EMBL/GenBank/DDBJ databases">
        <authorList>
            <person name="Li Z."/>
            <person name="Yang C."/>
        </authorList>
    </citation>
    <scope>NUCLEOTIDE SEQUENCE</scope>
    <source>
        <strain evidence="3">Dzin_1.0</strain>
        <tissue evidence="3">Leaf</tissue>
    </source>
</reference>
<dbReference type="GO" id="GO:0005783">
    <property type="term" value="C:endoplasmic reticulum"/>
    <property type="evidence" value="ECO:0007669"/>
    <property type="project" value="UniProtKB-ARBA"/>
</dbReference>
<evidence type="ECO:0000313" key="4">
    <source>
        <dbReference type="Proteomes" id="UP001085076"/>
    </source>
</evidence>
<keyword evidence="4" id="KW-1185">Reference proteome</keyword>
<gene>
    <name evidence="3" type="ORF">J5N97_019540</name>
</gene>
<dbReference type="AlphaFoldDB" id="A0A9D5HCD9"/>
<dbReference type="Proteomes" id="UP001085076">
    <property type="component" value="Miscellaneous, Linkage group lg05"/>
</dbReference>
<reference evidence="3" key="2">
    <citation type="journal article" date="2022" name="Hortic Res">
        <title>The genome of Dioscorea zingiberensis sheds light on the biosynthesis, origin and evolution of the medicinally important diosgenin saponins.</title>
        <authorList>
            <person name="Li Y."/>
            <person name="Tan C."/>
            <person name="Li Z."/>
            <person name="Guo J."/>
            <person name="Li S."/>
            <person name="Chen X."/>
            <person name="Wang C."/>
            <person name="Dai X."/>
            <person name="Yang H."/>
            <person name="Song W."/>
            <person name="Hou L."/>
            <person name="Xu J."/>
            <person name="Tong Z."/>
            <person name="Xu A."/>
            <person name="Yuan X."/>
            <person name="Wang W."/>
            <person name="Yang Q."/>
            <person name="Chen L."/>
            <person name="Sun Z."/>
            <person name="Wang K."/>
            <person name="Pan B."/>
            <person name="Chen J."/>
            <person name="Bao Y."/>
            <person name="Liu F."/>
            <person name="Qi X."/>
            <person name="Gang D.R."/>
            <person name="Wen J."/>
            <person name="Li J."/>
        </authorList>
    </citation>
    <scope>NUCLEOTIDE SEQUENCE</scope>
    <source>
        <strain evidence="3">Dzin_1.0</strain>
    </source>
</reference>
<dbReference type="PROSITE" id="PS50076">
    <property type="entry name" value="DNAJ_2"/>
    <property type="match status" value="1"/>
</dbReference>
<feature type="region of interest" description="Disordered" evidence="1">
    <location>
        <begin position="148"/>
        <end position="174"/>
    </location>
</feature>
<dbReference type="InterPro" id="IPR036869">
    <property type="entry name" value="J_dom_sf"/>
</dbReference>
<dbReference type="SUPFAM" id="SSF46565">
    <property type="entry name" value="Chaperone J-domain"/>
    <property type="match status" value="1"/>
</dbReference>
<dbReference type="EMBL" id="JAGGNH010000005">
    <property type="protein sequence ID" value="KAJ0971581.1"/>
    <property type="molecule type" value="Genomic_DNA"/>
</dbReference>
<dbReference type="OrthoDB" id="10250354at2759"/>
<accession>A0A9D5HCD9</accession>
<sequence length="187" mass="21682">MDQQQRNYYAVLGVHPNASPSEIRSAYRKLAMKWHPDRQGRREPWIVAEANQRFQLIQEAYQVLSDEKKRRLYDAALYNPFEDEKETEGFADFLQEMLMLMAQVRREGKQYSVEELQGMLAEMANSFENWDSSSSAWFYSGGNGAGAGAGFPRSTKRPRCDSESQKPRRRSSMHLSGMEIFGSMRYQ</sequence>
<protein>
    <recommendedName>
        <fullName evidence="2">J domain-containing protein</fullName>
    </recommendedName>
</protein>
<name>A0A9D5HCD9_9LILI</name>
<evidence type="ECO:0000259" key="2">
    <source>
        <dbReference type="PROSITE" id="PS50076"/>
    </source>
</evidence>